<comment type="caution">
    <text evidence="2">The sequence shown here is derived from an EMBL/GenBank/DDBJ whole genome shotgun (WGS) entry which is preliminary data.</text>
</comment>
<sequence>MKIAYVTTYNALDIHKWSGLGYYIAKSIEDQSNEIEYIGNLNAKPNLSLRLKSKLYEKLGKNFALEREPYIAKQYARQAERLVKKSNIFFSPGTIPTAFLQSNKPKVLYTDATFAGLIDFYPEFSNFSRETIKHGNEIEQAALSSSAMVIFSSNWAATTAIESYNVNPDKLKVVPFGANVEHNYAYEDIKAIVRQRSTDECNILFSGVDWKRKGGQFAIEVAKKLNQLGLSTKLHLLGLTSIPDYSILPDFVINHGFVSKSTEEGKKQINRIITNSHFLILPTNSDASPLALSEANSFGTPCVCSNVGGITTIIKDYINGKTFPLSATVDDYATYIYEAFKDNLRYQELALGSFNEYKVRLNWNVAGAEINKLLKALN</sequence>
<dbReference type="EMBL" id="BJYT01000001">
    <property type="protein sequence ID" value="GEO07612.1"/>
    <property type="molecule type" value="Genomic_DNA"/>
</dbReference>
<dbReference type="OrthoDB" id="7560678at2"/>
<dbReference type="RefSeq" id="WP_147201576.1">
    <property type="nucleotide sequence ID" value="NZ_BJYT01000001.1"/>
</dbReference>
<dbReference type="InterPro" id="IPR001296">
    <property type="entry name" value="Glyco_trans_1"/>
</dbReference>
<accession>A0A512B6M0</accession>
<dbReference type="AlphaFoldDB" id="A0A512B6M0"/>
<dbReference type="SUPFAM" id="SSF53756">
    <property type="entry name" value="UDP-Glycosyltransferase/glycogen phosphorylase"/>
    <property type="match status" value="1"/>
</dbReference>
<dbReference type="Proteomes" id="UP000321513">
    <property type="component" value="Unassembled WGS sequence"/>
</dbReference>
<evidence type="ECO:0000313" key="3">
    <source>
        <dbReference type="Proteomes" id="UP000321513"/>
    </source>
</evidence>
<dbReference type="Gene3D" id="3.40.50.2000">
    <property type="entry name" value="Glycogen Phosphorylase B"/>
    <property type="match status" value="2"/>
</dbReference>
<dbReference type="CDD" id="cd03801">
    <property type="entry name" value="GT4_PimA-like"/>
    <property type="match status" value="1"/>
</dbReference>
<evidence type="ECO:0000259" key="1">
    <source>
        <dbReference type="Pfam" id="PF00534"/>
    </source>
</evidence>
<feature type="domain" description="Glycosyl transferase family 1" evidence="1">
    <location>
        <begin position="198"/>
        <end position="347"/>
    </location>
</feature>
<dbReference type="Pfam" id="PF00534">
    <property type="entry name" value="Glycos_transf_1"/>
    <property type="match status" value="1"/>
</dbReference>
<dbReference type="PANTHER" id="PTHR12526">
    <property type="entry name" value="GLYCOSYLTRANSFERASE"/>
    <property type="match status" value="1"/>
</dbReference>
<protein>
    <submittedName>
        <fullName evidence="2">Glycosyl transferase</fullName>
    </submittedName>
</protein>
<gene>
    <name evidence="2" type="primary">rfaG_1</name>
    <name evidence="2" type="ORF">SAE01_01080</name>
</gene>
<reference evidence="2 3" key="1">
    <citation type="submission" date="2019-07" db="EMBL/GenBank/DDBJ databases">
        <title>Whole genome shotgun sequence of Segetibacter aerophilus NBRC 106135.</title>
        <authorList>
            <person name="Hosoyama A."/>
            <person name="Uohara A."/>
            <person name="Ohji S."/>
            <person name="Ichikawa N."/>
        </authorList>
    </citation>
    <scope>NUCLEOTIDE SEQUENCE [LARGE SCALE GENOMIC DNA]</scope>
    <source>
        <strain evidence="2 3">NBRC 106135</strain>
    </source>
</reference>
<dbReference type="PANTHER" id="PTHR12526:SF637">
    <property type="entry name" value="GLYCOSYLTRANSFERASE EPSF-RELATED"/>
    <property type="match status" value="1"/>
</dbReference>
<evidence type="ECO:0000313" key="2">
    <source>
        <dbReference type="EMBL" id="GEO07612.1"/>
    </source>
</evidence>
<proteinExistence type="predicted"/>
<dbReference type="GO" id="GO:0016757">
    <property type="term" value="F:glycosyltransferase activity"/>
    <property type="evidence" value="ECO:0007669"/>
    <property type="project" value="InterPro"/>
</dbReference>
<keyword evidence="3" id="KW-1185">Reference proteome</keyword>
<organism evidence="2 3">
    <name type="scientific">Segetibacter aerophilus</name>
    <dbReference type="NCBI Taxonomy" id="670293"/>
    <lineage>
        <taxon>Bacteria</taxon>
        <taxon>Pseudomonadati</taxon>
        <taxon>Bacteroidota</taxon>
        <taxon>Chitinophagia</taxon>
        <taxon>Chitinophagales</taxon>
        <taxon>Chitinophagaceae</taxon>
        <taxon>Segetibacter</taxon>
    </lineage>
</organism>
<name>A0A512B6M0_9BACT</name>
<keyword evidence="2" id="KW-0808">Transferase</keyword>